<keyword evidence="5" id="KW-1185">Reference proteome</keyword>
<organism evidence="2 4">
    <name type="scientific">Flagellimonas aequoris</name>
    <dbReference type="NCBI Taxonomy" id="2306997"/>
    <lineage>
        <taxon>Bacteria</taxon>
        <taxon>Pseudomonadati</taxon>
        <taxon>Bacteroidota</taxon>
        <taxon>Flavobacteriia</taxon>
        <taxon>Flavobacteriales</taxon>
        <taxon>Flavobacteriaceae</taxon>
        <taxon>Flagellimonas</taxon>
    </lineage>
</organism>
<reference evidence="3 5" key="2">
    <citation type="submission" date="2019-07" db="EMBL/GenBank/DDBJ databases">
        <title>Draft genome of two Muricauda strains isolated from deep sea.</title>
        <authorList>
            <person name="Sun C."/>
        </authorList>
    </citation>
    <scope>NUCLEOTIDE SEQUENCE [LARGE SCALE GENOMIC DNA]</scope>
    <source>
        <strain evidence="3 5">NH166</strain>
    </source>
</reference>
<dbReference type="Proteomes" id="UP000321528">
    <property type="component" value="Unassembled WGS sequence"/>
</dbReference>
<accession>A0A418N494</accession>
<protein>
    <submittedName>
        <fullName evidence="2">Metallophosphoesterase</fullName>
    </submittedName>
</protein>
<evidence type="ECO:0000313" key="3">
    <source>
        <dbReference type="EMBL" id="TXK00399.1"/>
    </source>
</evidence>
<evidence type="ECO:0000313" key="5">
    <source>
        <dbReference type="Proteomes" id="UP000321528"/>
    </source>
</evidence>
<reference evidence="2 4" key="1">
    <citation type="submission" date="2018-08" db="EMBL/GenBank/DDBJ databases">
        <title>Proposal of Muricauda 72 sp.nov. and Muricauda NH166 sp.nov., isolated from seawater.</title>
        <authorList>
            <person name="Cheng H."/>
            <person name="Wu Y.-H."/>
            <person name="Guo L.-L."/>
            <person name="Xu X.-W."/>
        </authorList>
    </citation>
    <scope>NUCLEOTIDE SEQUENCE [LARGE SCALE GENOMIC DNA]</scope>
    <source>
        <strain evidence="2 4">NH166</strain>
    </source>
</reference>
<dbReference type="Gene3D" id="3.60.21.10">
    <property type="match status" value="1"/>
</dbReference>
<dbReference type="InterPro" id="IPR004843">
    <property type="entry name" value="Calcineurin-like_PHP"/>
</dbReference>
<gene>
    <name evidence="2" type="ORF">D2U88_16050</name>
    <name evidence="3" type="ORF">FQ019_15870</name>
</gene>
<dbReference type="EMBL" id="VNWL01000029">
    <property type="protein sequence ID" value="TXK00399.1"/>
    <property type="molecule type" value="Genomic_DNA"/>
</dbReference>
<evidence type="ECO:0000259" key="1">
    <source>
        <dbReference type="Pfam" id="PF00149"/>
    </source>
</evidence>
<proteinExistence type="predicted"/>
<dbReference type="SUPFAM" id="SSF56300">
    <property type="entry name" value="Metallo-dependent phosphatases"/>
    <property type="match status" value="1"/>
</dbReference>
<dbReference type="RefSeq" id="WP_119641539.1">
    <property type="nucleotide sequence ID" value="NZ_QXFJ01000030.1"/>
</dbReference>
<dbReference type="AlphaFoldDB" id="A0A418N494"/>
<sequence length="473" mass="53025">MATYNITSDLQEQLDDINQKLEKAQSEGPLTLAAQTSGNAFWDYLKSCEQYAHSGNLQNQEYDHDMENVLALYHLNHLIDEGHLTPLLRTAFHLPPSTITPEMLEANANLAGWVSGDGTLYAVSRFCQLDFRWMLVMVYYFYYKIFPHKKHGFVPPPQPAQHPEIPSTATVAIIGDWGTGVWQDGGKGKCPAQLVIDGVLSRNPDYIIHLGDVYYAGTSKEERKHLLDLLPNSYKGRVYTMNSNHEMYDGANGLLGTSLQDPMFHQQQGSSCFQLAIGGWIFVGLDSAYYDDSMLYMKGSLCNSEGGEEQLGYLGSAYRTGKKIFLLTHHNGIEVAKDGPTPNETLWNQVVGAMDQHLPDAWYWGHVHNGIVYRDNLSFYNVGSHTATHKMRCCGHASIPFGDGSYLKKASHGTDCTVDYYACTQMPYPTDEVQKLRVLNGFAMVTITGDTLTEAFYEVSNDYTKPKQVWPHP</sequence>
<comment type="caution">
    <text evidence="2">The sequence shown here is derived from an EMBL/GenBank/DDBJ whole genome shotgun (WGS) entry which is preliminary data.</text>
</comment>
<name>A0A418N494_9FLAO</name>
<feature type="domain" description="Calcineurin-like phosphoesterase" evidence="1">
    <location>
        <begin position="170"/>
        <end position="369"/>
    </location>
</feature>
<dbReference type="OrthoDB" id="606379at2"/>
<evidence type="ECO:0000313" key="4">
    <source>
        <dbReference type="Proteomes" id="UP000284189"/>
    </source>
</evidence>
<dbReference type="Proteomes" id="UP000284189">
    <property type="component" value="Unassembled WGS sequence"/>
</dbReference>
<dbReference type="Pfam" id="PF00149">
    <property type="entry name" value="Metallophos"/>
    <property type="match status" value="1"/>
</dbReference>
<dbReference type="EMBL" id="QXFJ01000030">
    <property type="protein sequence ID" value="RIV68700.1"/>
    <property type="molecule type" value="Genomic_DNA"/>
</dbReference>
<dbReference type="InterPro" id="IPR029052">
    <property type="entry name" value="Metallo-depent_PP-like"/>
</dbReference>
<evidence type="ECO:0000313" key="2">
    <source>
        <dbReference type="EMBL" id="RIV68700.1"/>
    </source>
</evidence>
<dbReference type="GO" id="GO:0016787">
    <property type="term" value="F:hydrolase activity"/>
    <property type="evidence" value="ECO:0007669"/>
    <property type="project" value="InterPro"/>
</dbReference>